<evidence type="ECO:0008006" key="4">
    <source>
        <dbReference type="Google" id="ProtNLM"/>
    </source>
</evidence>
<accession>A0A545U3R1</accession>
<evidence type="ECO:0000313" key="3">
    <source>
        <dbReference type="Proteomes" id="UP000319732"/>
    </source>
</evidence>
<dbReference type="Pfam" id="PF07254">
    <property type="entry name" value="Cpta_toxin"/>
    <property type="match status" value="1"/>
</dbReference>
<keyword evidence="3" id="KW-1185">Reference proteome</keyword>
<keyword evidence="1" id="KW-0812">Transmembrane</keyword>
<keyword evidence="1" id="KW-1133">Transmembrane helix</keyword>
<feature type="transmembrane region" description="Helical" evidence="1">
    <location>
        <begin position="28"/>
        <end position="61"/>
    </location>
</feature>
<dbReference type="RefSeq" id="WP_142903123.1">
    <property type="nucleotide sequence ID" value="NZ_ML660089.1"/>
</dbReference>
<evidence type="ECO:0000256" key="1">
    <source>
        <dbReference type="SAM" id="Phobius"/>
    </source>
</evidence>
<evidence type="ECO:0000313" key="2">
    <source>
        <dbReference type="EMBL" id="TQV84043.1"/>
    </source>
</evidence>
<dbReference type="Proteomes" id="UP000319732">
    <property type="component" value="Unassembled WGS sequence"/>
</dbReference>
<gene>
    <name evidence="2" type="ORF">FKG94_05090</name>
</gene>
<dbReference type="AlphaFoldDB" id="A0A545U3R1"/>
<organism evidence="2 3">
    <name type="scientific">Exilibacterium tricleocarpae</name>
    <dbReference type="NCBI Taxonomy" id="2591008"/>
    <lineage>
        <taxon>Bacteria</taxon>
        <taxon>Pseudomonadati</taxon>
        <taxon>Pseudomonadota</taxon>
        <taxon>Gammaproteobacteria</taxon>
        <taxon>Cellvibrionales</taxon>
        <taxon>Cellvibrionaceae</taxon>
        <taxon>Exilibacterium</taxon>
    </lineage>
</organism>
<reference evidence="2 3" key="1">
    <citation type="submission" date="2019-06" db="EMBL/GenBank/DDBJ databases">
        <title>Whole genome sequence for Cellvibrionaceae sp. R142.</title>
        <authorList>
            <person name="Wang G."/>
        </authorList>
    </citation>
    <scope>NUCLEOTIDE SEQUENCE [LARGE SCALE GENOMIC DNA]</scope>
    <source>
        <strain evidence="2 3">R142</strain>
    </source>
</reference>
<protein>
    <recommendedName>
        <fullName evidence="4">Toxin CptA</fullName>
    </recommendedName>
</protein>
<proteinExistence type="predicted"/>
<dbReference type="InterPro" id="IPR009883">
    <property type="entry name" value="YgfX"/>
</dbReference>
<comment type="caution">
    <text evidence="2">The sequence shown here is derived from an EMBL/GenBank/DDBJ whole genome shotgun (WGS) entry which is preliminary data.</text>
</comment>
<keyword evidence="1" id="KW-0472">Membrane</keyword>
<name>A0A545U3R1_9GAMM</name>
<dbReference type="EMBL" id="VHSG01000006">
    <property type="protein sequence ID" value="TQV84043.1"/>
    <property type="molecule type" value="Genomic_DNA"/>
</dbReference>
<sequence length="143" mass="16375">MIVTPENTANSHTRLAITLQPSRQLVYYAVACHLLAITALLLAALPWLLVSVAAPALGWHLCHWLRRHRRRLPSALYCEGERWSVDIDRRNYSLTLAGEQVIWPWLIIMRGRLATRRACVLVLPPDAADPDDLRRLRVRLRAT</sequence>